<keyword evidence="1" id="KW-0472">Membrane</keyword>
<keyword evidence="1" id="KW-1133">Transmembrane helix</keyword>
<comment type="caution">
    <text evidence="2">The sequence shown here is derived from an EMBL/GenBank/DDBJ whole genome shotgun (WGS) entry which is preliminary data.</text>
</comment>
<evidence type="ECO:0000313" key="2">
    <source>
        <dbReference type="EMBL" id="KKM99825.1"/>
    </source>
</evidence>
<dbReference type="EMBL" id="LAZR01005453">
    <property type="protein sequence ID" value="KKM99825.1"/>
    <property type="molecule type" value="Genomic_DNA"/>
</dbReference>
<gene>
    <name evidence="2" type="ORF">LCGC14_1143920</name>
</gene>
<sequence length="105" mass="12433">MKKITGWDDDNEFLHLTAEIVRKNPEWFLEDICKKVGQKITYRQVVEGKKFPAAVRNEIRNIYNKRMAIEIKIVEDCMEQSKKEFRKIVPYIILAIMVALTLLSF</sequence>
<dbReference type="AlphaFoldDB" id="A0A0F9PFM5"/>
<feature type="transmembrane region" description="Helical" evidence="1">
    <location>
        <begin position="88"/>
        <end position="104"/>
    </location>
</feature>
<keyword evidence="1" id="KW-0812">Transmembrane</keyword>
<name>A0A0F9PFM5_9ZZZZ</name>
<proteinExistence type="predicted"/>
<organism evidence="2">
    <name type="scientific">marine sediment metagenome</name>
    <dbReference type="NCBI Taxonomy" id="412755"/>
    <lineage>
        <taxon>unclassified sequences</taxon>
        <taxon>metagenomes</taxon>
        <taxon>ecological metagenomes</taxon>
    </lineage>
</organism>
<reference evidence="2" key="1">
    <citation type="journal article" date="2015" name="Nature">
        <title>Complex archaea that bridge the gap between prokaryotes and eukaryotes.</title>
        <authorList>
            <person name="Spang A."/>
            <person name="Saw J.H."/>
            <person name="Jorgensen S.L."/>
            <person name="Zaremba-Niedzwiedzka K."/>
            <person name="Martijn J."/>
            <person name="Lind A.E."/>
            <person name="van Eijk R."/>
            <person name="Schleper C."/>
            <person name="Guy L."/>
            <person name="Ettema T.J."/>
        </authorList>
    </citation>
    <scope>NUCLEOTIDE SEQUENCE</scope>
</reference>
<protein>
    <submittedName>
        <fullName evidence="2">Uncharacterized protein</fullName>
    </submittedName>
</protein>
<accession>A0A0F9PFM5</accession>
<evidence type="ECO:0000256" key="1">
    <source>
        <dbReference type="SAM" id="Phobius"/>
    </source>
</evidence>